<dbReference type="InterPro" id="IPR052342">
    <property type="entry name" value="MCH/BMMD"/>
</dbReference>
<sequence>MGSVTASDNDASEKGVYFEDLEVGGKAPVRTLRLTRTDLVRYAGASRDFNPMHHDDERARAAGMKSVFGHGMFSAGLLATALTDLVGIGNLRGYKVRFTTQAWPDDVLSTDITVTGRDETTGLVELDCQVLNGDGATVVAGSAVASPARRPASTPAADTPSARPALGPEKDRSQA</sequence>
<feature type="compositionally biased region" description="Low complexity" evidence="2">
    <location>
        <begin position="142"/>
        <end position="165"/>
    </location>
</feature>
<dbReference type="PANTHER" id="PTHR43664:SF1">
    <property type="entry name" value="BETA-METHYLMALYL-COA DEHYDRATASE"/>
    <property type="match status" value="1"/>
</dbReference>
<dbReference type="InParanoid" id="E3J856"/>
<evidence type="ECO:0000259" key="3">
    <source>
        <dbReference type="Pfam" id="PF01575"/>
    </source>
</evidence>
<reference evidence="4 5" key="1">
    <citation type="submission" date="2010-10" db="EMBL/GenBank/DDBJ databases">
        <title>Complete sequence of Frankia sp. EuI1c.</title>
        <authorList>
            <consortium name="US DOE Joint Genome Institute"/>
            <person name="Lucas S."/>
            <person name="Copeland A."/>
            <person name="Lapidus A."/>
            <person name="Cheng J.-F."/>
            <person name="Bruce D."/>
            <person name="Goodwin L."/>
            <person name="Pitluck S."/>
            <person name="Chertkov O."/>
            <person name="Detter J.C."/>
            <person name="Han C."/>
            <person name="Tapia R."/>
            <person name="Land M."/>
            <person name="Hauser L."/>
            <person name="Jeffries C."/>
            <person name="Kyrpides N."/>
            <person name="Ivanova N."/>
            <person name="Mikhailova N."/>
            <person name="Beauchemin N."/>
            <person name="Sen A."/>
            <person name="Sur S.A."/>
            <person name="Gtari M."/>
            <person name="Wall L."/>
            <person name="Tisa L."/>
            <person name="Woyke T."/>
        </authorList>
    </citation>
    <scope>NUCLEOTIDE SEQUENCE [LARGE SCALE GENOMIC DNA]</scope>
    <source>
        <strain evidence="5">DSM 45817 / CECT 9037 / EuI1c</strain>
    </source>
</reference>
<evidence type="ECO:0000313" key="4">
    <source>
        <dbReference type="EMBL" id="ADP83249.1"/>
    </source>
</evidence>
<gene>
    <name evidence="4" type="ordered locus">FraEuI1c_5261</name>
</gene>
<dbReference type="OrthoDB" id="9800237at2"/>
<proteinExistence type="inferred from homology"/>
<dbReference type="eggNOG" id="COG2030">
    <property type="taxonomic scope" value="Bacteria"/>
</dbReference>
<dbReference type="InterPro" id="IPR002539">
    <property type="entry name" value="MaoC-like_dom"/>
</dbReference>
<dbReference type="HOGENOM" id="CLU_094876_4_1_11"/>
<protein>
    <submittedName>
        <fullName evidence="4">MaoC domain protein dehydratase</fullName>
    </submittedName>
</protein>
<dbReference type="Proteomes" id="UP000002484">
    <property type="component" value="Chromosome"/>
</dbReference>
<dbReference type="AlphaFoldDB" id="E3J856"/>
<keyword evidence="5" id="KW-1185">Reference proteome</keyword>
<dbReference type="SUPFAM" id="SSF54637">
    <property type="entry name" value="Thioesterase/thiol ester dehydrase-isomerase"/>
    <property type="match status" value="1"/>
</dbReference>
<dbReference type="PANTHER" id="PTHR43664">
    <property type="entry name" value="MONOAMINE OXIDASE-RELATED"/>
    <property type="match status" value="1"/>
</dbReference>
<dbReference type="KEGG" id="fri:FraEuI1c_5261"/>
<dbReference type="EMBL" id="CP002299">
    <property type="protein sequence ID" value="ADP83249.1"/>
    <property type="molecule type" value="Genomic_DNA"/>
</dbReference>
<feature type="domain" description="MaoC-like" evidence="3">
    <location>
        <begin position="30"/>
        <end position="120"/>
    </location>
</feature>
<accession>E3J856</accession>
<dbReference type="Gene3D" id="3.10.129.10">
    <property type="entry name" value="Hotdog Thioesterase"/>
    <property type="match status" value="1"/>
</dbReference>
<organism evidence="4 5">
    <name type="scientific">Pseudofrankia inefficax (strain DSM 45817 / CECT 9037 / DDB 130130 / EuI1c)</name>
    <name type="common">Frankia inefficax</name>
    <dbReference type="NCBI Taxonomy" id="298654"/>
    <lineage>
        <taxon>Bacteria</taxon>
        <taxon>Bacillati</taxon>
        <taxon>Actinomycetota</taxon>
        <taxon>Actinomycetes</taxon>
        <taxon>Frankiales</taxon>
        <taxon>Frankiaceae</taxon>
        <taxon>Pseudofrankia</taxon>
    </lineage>
</organism>
<comment type="similarity">
    <text evidence="1">Belongs to the enoyl-CoA hydratase/isomerase family.</text>
</comment>
<evidence type="ECO:0000256" key="1">
    <source>
        <dbReference type="ARBA" id="ARBA00005254"/>
    </source>
</evidence>
<dbReference type="InterPro" id="IPR029069">
    <property type="entry name" value="HotDog_dom_sf"/>
</dbReference>
<dbReference type="STRING" id="298654.FraEuI1c_5261"/>
<feature type="region of interest" description="Disordered" evidence="2">
    <location>
        <begin position="142"/>
        <end position="175"/>
    </location>
</feature>
<evidence type="ECO:0000313" key="5">
    <source>
        <dbReference type="Proteomes" id="UP000002484"/>
    </source>
</evidence>
<name>E3J856_PSEI1</name>
<dbReference type="RefSeq" id="WP_013426367.1">
    <property type="nucleotide sequence ID" value="NC_014666.1"/>
</dbReference>
<dbReference type="Pfam" id="PF01575">
    <property type="entry name" value="MaoC_dehydratas"/>
    <property type="match status" value="1"/>
</dbReference>
<evidence type="ECO:0000256" key="2">
    <source>
        <dbReference type="SAM" id="MobiDB-lite"/>
    </source>
</evidence>